<dbReference type="InterPro" id="IPR009335">
    <property type="entry name" value="T3SS_HrpE/ATPase_suE"/>
</dbReference>
<evidence type="ECO:0000313" key="2">
    <source>
        <dbReference type="EMBL" id="RQM39913.1"/>
    </source>
</evidence>
<protein>
    <recommendedName>
        <fullName evidence="4">HrpE/YscL family type III secretion apparatus protein</fullName>
    </recommendedName>
</protein>
<dbReference type="EMBL" id="RHHM01000001">
    <property type="protein sequence ID" value="RQM39913.1"/>
    <property type="molecule type" value="Genomic_DNA"/>
</dbReference>
<evidence type="ECO:0008006" key="4">
    <source>
        <dbReference type="Google" id="ProtNLM"/>
    </source>
</evidence>
<dbReference type="Pfam" id="PF06188">
    <property type="entry name" value="HrpE"/>
    <property type="match status" value="1"/>
</dbReference>
<sequence length="212" mass="25043">MAGRYKRIKMLNCRKINIYPGIKRQKECIIRRENVEKFYLSEEIINAAIQQKNKILDEAHAEAEAIRLDVRHRVSRQFWQDAQVLLDDWQREREKMKEDILQCTKQLLAQALQLAFAKQPTEKRTEALIQHLRRNYDEKSPASLLVNPQLRIQVENVLKMHSNNHWEIIDDSRLQKDQLCLKSTTGDFFISWETVKEQLLSAVTENTDATLT</sequence>
<name>A0A3N6SIZ3_9GAMM</name>
<proteinExistence type="predicted"/>
<dbReference type="Proteomes" id="UP000279457">
    <property type="component" value="Unassembled WGS sequence"/>
</dbReference>
<evidence type="ECO:0000313" key="3">
    <source>
        <dbReference type="Proteomes" id="UP000279457"/>
    </source>
</evidence>
<accession>A0A3N6SIZ3</accession>
<keyword evidence="3" id="KW-1185">Reference proteome</keyword>
<keyword evidence="1" id="KW-0175">Coiled coil</keyword>
<evidence type="ECO:0000256" key="1">
    <source>
        <dbReference type="SAM" id="Coils"/>
    </source>
</evidence>
<comment type="caution">
    <text evidence="2">The sequence shown here is derived from an EMBL/GenBank/DDBJ whole genome shotgun (WGS) entry which is preliminary data.</text>
</comment>
<reference evidence="2 3" key="1">
    <citation type="submission" date="2018-10" db="EMBL/GenBank/DDBJ databases">
        <title>Draft genome sequence for the type isolate of Erwinia psidii, agent causal of bacterial blight in guava (Psidium guajava) and wilt and die-back of Eucalyptus spp.</title>
        <authorList>
            <person name="Hermenegildo P.S."/>
            <person name="Santos S.A."/>
            <person name="Guimaraes L.M.S."/>
            <person name="Vidigal P.M.P."/>
            <person name="Pereira I.C."/>
            <person name="Badel J.L."/>
            <person name="Alfenas-Zerbini P."/>
            <person name="Ferreira M.A.S.V."/>
            <person name="Alfenas A.C."/>
        </authorList>
    </citation>
    <scope>NUCLEOTIDE SEQUENCE [LARGE SCALE GENOMIC DNA]</scope>
    <source>
        <strain evidence="2 3">IBSBF 435</strain>
    </source>
</reference>
<organism evidence="2 3">
    <name type="scientific">Erwinia psidii</name>
    <dbReference type="NCBI Taxonomy" id="69224"/>
    <lineage>
        <taxon>Bacteria</taxon>
        <taxon>Pseudomonadati</taxon>
        <taxon>Pseudomonadota</taxon>
        <taxon>Gammaproteobacteria</taxon>
        <taxon>Enterobacterales</taxon>
        <taxon>Erwiniaceae</taxon>
        <taxon>Erwinia</taxon>
    </lineage>
</organism>
<feature type="coiled-coil region" evidence="1">
    <location>
        <begin position="79"/>
        <end position="106"/>
    </location>
</feature>
<gene>
    <name evidence="2" type="ORF">EB241_00950</name>
</gene>
<dbReference type="AlphaFoldDB" id="A0A3N6SIZ3"/>